<gene>
    <name evidence="6" type="ORF">GCM10007932_48290</name>
</gene>
<dbReference type="GO" id="GO:0019213">
    <property type="term" value="F:deacetylase activity"/>
    <property type="evidence" value="ECO:0007669"/>
    <property type="project" value="TreeGrafter"/>
</dbReference>
<dbReference type="RefSeq" id="WP_126608156.1">
    <property type="nucleotide sequence ID" value="NZ_AP025144.1"/>
</dbReference>
<dbReference type="GO" id="GO:0046872">
    <property type="term" value="F:metal ion binding"/>
    <property type="evidence" value="ECO:0007669"/>
    <property type="project" value="UniProtKB-KW"/>
</dbReference>
<evidence type="ECO:0000313" key="7">
    <source>
        <dbReference type="Proteomes" id="UP001156690"/>
    </source>
</evidence>
<comment type="caution">
    <text evidence="6">The sequence shown here is derived from an EMBL/GenBank/DDBJ whole genome shotgun (WGS) entry which is preliminary data.</text>
</comment>
<proteinExistence type="predicted"/>
<keyword evidence="4" id="KW-0460">Magnesium</keyword>
<evidence type="ECO:0000256" key="5">
    <source>
        <dbReference type="ARBA" id="ARBA00023277"/>
    </source>
</evidence>
<dbReference type="Gene3D" id="3.20.20.370">
    <property type="entry name" value="Glycoside hydrolase/deacetylase"/>
    <property type="match status" value="1"/>
</dbReference>
<dbReference type="SUPFAM" id="SSF88713">
    <property type="entry name" value="Glycoside hydrolase/deacetylase"/>
    <property type="match status" value="1"/>
</dbReference>
<evidence type="ECO:0000313" key="6">
    <source>
        <dbReference type="EMBL" id="GLQ75467.1"/>
    </source>
</evidence>
<dbReference type="EMBL" id="BSNX01000073">
    <property type="protein sequence ID" value="GLQ75467.1"/>
    <property type="molecule type" value="Genomic_DNA"/>
</dbReference>
<evidence type="ECO:0000256" key="2">
    <source>
        <dbReference type="ARBA" id="ARBA00022723"/>
    </source>
</evidence>
<evidence type="ECO:0000256" key="3">
    <source>
        <dbReference type="ARBA" id="ARBA00022801"/>
    </source>
</evidence>
<dbReference type="AlphaFoldDB" id="A0AAV5NZK8"/>
<evidence type="ECO:0000256" key="4">
    <source>
        <dbReference type="ARBA" id="ARBA00022842"/>
    </source>
</evidence>
<keyword evidence="5" id="KW-0119">Carbohydrate metabolism</keyword>
<keyword evidence="3" id="KW-0378">Hydrolase</keyword>
<evidence type="ECO:0008006" key="8">
    <source>
        <dbReference type="Google" id="ProtNLM"/>
    </source>
</evidence>
<dbReference type="GO" id="GO:0016787">
    <property type="term" value="F:hydrolase activity"/>
    <property type="evidence" value="ECO:0007669"/>
    <property type="project" value="UniProtKB-KW"/>
</dbReference>
<reference evidence="7" key="1">
    <citation type="journal article" date="2019" name="Int. J. Syst. Evol. Microbiol.">
        <title>The Global Catalogue of Microorganisms (GCM) 10K type strain sequencing project: providing services to taxonomists for standard genome sequencing and annotation.</title>
        <authorList>
            <consortium name="The Broad Institute Genomics Platform"/>
            <consortium name="The Broad Institute Genome Sequencing Center for Infectious Disease"/>
            <person name="Wu L."/>
            <person name="Ma J."/>
        </authorList>
    </citation>
    <scope>NUCLEOTIDE SEQUENCE [LARGE SCALE GENOMIC DNA]</scope>
    <source>
        <strain evidence="7">NBRC 15640</strain>
    </source>
</reference>
<dbReference type="PANTHER" id="PTHR31609">
    <property type="entry name" value="YDJC DEACETYLASE FAMILY MEMBER"/>
    <property type="match status" value="1"/>
</dbReference>
<organism evidence="6 7">
    <name type="scientific">Vibrio penaeicida</name>
    <dbReference type="NCBI Taxonomy" id="104609"/>
    <lineage>
        <taxon>Bacteria</taxon>
        <taxon>Pseudomonadati</taxon>
        <taxon>Pseudomonadota</taxon>
        <taxon>Gammaproteobacteria</taxon>
        <taxon>Vibrionales</taxon>
        <taxon>Vibrionaceae</taxon>
        <taxon>Vibrio</taxon>
    </lineage>
</organism>
<name>A0AAV5NZK8_9VIBR</name>
<dbReference type="Proteomes" id="UP001156690">
    <property type="component" value="Unassembled WGS sequence"/>
</dbReference>
<sequence length="256" mass="28467">MKSIIVCADDYGMSQEVDDAILELIEKKRISATSCMTLMPNWKSSANRLKELEGQAAFGLHFDLGHVASLGKLMLSAVLRTLDKSAIETTLNQQLDNFENEMSRAPDYIDGHQHVHAFPVIRDVLASVVNQRYAVETPWIRRPSVPLTGHDSALKAVVIQGLNLGFDSVIGKHTDAQTNSSFAGLYSISETANFPELMEGWVNNLDNHGLIMCHPAVEGANVEHSLARIKEYDYLRSDRYISYLEANNVTLVTHPE</sequence>
<protein>
    <recommendedName>
        <fullName evidence="8">ChbG/HpnK family deacetylase</fullName>
    </recommendedName>
</protein>
<comment type="cofactor">
    <cofactor evidence="1">
        <name>Mg(2+)</name>
        <dbReference type="ChEBI" id="CHEBI:18420"/>
    </cofactor>
</comment>
<dbReference type="CDD" id="cd10807">
    <property type="entry name" value="YdjC_like_3"/>
    <property type="match status" value="1"/>
</dbReference>
<keyword evidence="7" id="KW-1185">Reference proteome</keyword>
<accession>A0AAV5NZK8</accession>
<dbReference type="PANTHER" id="PTHR31609:SF1">
    <property type="entry name" value="CARBOHYDRATE DEACETYLASE"/>
    <property type="match status" value="1"/>
</dbReference>
<dbReference type="InterPro" id="IPR011330">
    <property type="entry name" value="Glyco_hydro/deAcase_b/a-brl"/>
</dbReference>
<keyword evidence="2" id="KW-0479">Metal-binding</keyword>
<evidence type="ECO:0000256" key="1">
    <source>
        <dbReference type="ARBA" id="ARBA00001946"/>
    </source>
</evidence>
<dbReference type="GO" id="GO:0005975">
    <property type="term" value="P:carbohydrate metabolic process"/>
    <property type="evidence" value="ECO:0007669"/>
    <property type="project" value="InterPro"/>
</dbReference>
<dbReference type="Pfam" id="PF04794">
    <property type="entry name" value="YdjC"/>
    <property type="match status" value="1"/>
</dbReference>
<dbReference type="InterPro" id="IPR006879">
    <property type="entry name" value="YdjC-like"/>
</dbReference>